<evidence type="ECO:0000313" key="1">
    <source>
        <dbReference type="EMBL" id="MFD0975344.1"/>
    </source>
</evidence>
<name>A0ABW3IB45_9FLAO</name>
<organism evidence="1 2">
    <name type="scientific">Salinimicrobium gaetbulicola</name>
    <dbReference type="NCBI Taxonomy" id="999702"/>
    <lineage>
        <taxon>Bacteria</taxon>
        <taxon>Pseudomonadati</taxon>
        <taxon>Bacteroidota</taxon>
        <taxon>Flavobacteriia</taxon>
        <taxon>Flavobacteriales</taxon>
        <taxon>Flavobacteriaceae</taxon>
        <taxon>Salinimicrobium</taxon>
    </lineage>
</organism>
<gene>
    <name evidence="1" type="ORF">ACFQ1G_00935</name>
</gene>
<proteinExistence type="predicted"/>
<protein>
    <recommendedName>
        <fullName evidence="3">Lipoprotein</fullName>
    </recommendedName>
</protein>
<dbReference type="PROSITE" id="PS51257">
    <property type="entry name" value="PROKAR_LIPOPROTEIN"/>
    <property type="match status" value="1"/>
</dbReference>
<evidence type="ECO:0008006" key="3">
    <source>
        <dbReference type="Google" id="ProtNLM"/>
    </source>
</evidence>
<evidence type="ECO:0000313" key="2">
    <source>
        <dbReference type="Proteomes" id="UP001597100"/>
    </source>
</evidence>
<dbReference type="EMBL" id="JBHTJP010000002">
    <property type="protein sequence ID" value="MFD0975344.1"/>
    <property type="molecule type" value="Genomic_DNA"/>
</dbReference>
<comment type="caution">
    <text evidence="1">The sequence shown here is derived from an EMBL/GenBank/DDBJ whole genome shotgun (WGS) entry which is preliminary data.</text>
</comment>
<keyword evidence="2" id="KW-1185">Reference proteome</keyword>
<dbReference type="RefSeq" id="WP_380736358.1">
    <property type="nucleotide sequence ID" value="NZ_JBHTJP010000002.1"/>
</dbReference>
<reference evidence="2" key="1">
    <citation type="journal article" date="2019" name="Int. J. Syst. Evol. Microbiol.">
        <title>The Global Catalogue of Microorganisms (GCM) 10K type strain sequencing project: providing services to taxonomists for standard genome sequencing and annotation.</title>
        <authorList>
            <consortium name="The Broad Institute Genomics Platform"/>
            <consortium name="The Broad Institute Genome Sequencing Center for Infectious Disease"/>
            <person name="Wu L."/>
            <person name="Ma J."/>
        </authorList>
    </citation>
    <scope>NUCLEOTIDE SEQUENCE [LARGE SCALE GENOMIC DNA]</scope>
    <source>
        <strain evidence="2">CCUG 60898</strain>
    </source>
</reference>
<accession>A0ABW3IB45</accession>
<dbReference type="Proteomes" id="UP001597100">
    <property type="component" value="Unassembled WGS sequence"/>
</dbReference>
<sequence>MKKLVISIISLLGMVACTTVRFESPQPADSISLEEFPEELQGSFITDENDTLEVSPFEFYFRNGEEIFISGNLMTSEEVALRKFKNMYVLNLKDEGAWDAFPVKVRRNKLIIYYEKANGDIKELIEDLSLTTQVKEIPDTDEHFGYYLVNPSAEEFEKLWNKKLFSDKLIFYRESKK</sequence>